<organism evidence="1 2">
    <name type="scientific">Segetibacter aerophilus</name>
    <dbReference type="NCBI Taxonomy" id="670293"/>
    <lineage>
        <taxon>Bacteria</taxon>
        <taxon>Pseudomonadati</taxon>
        <taxon>Bacteroidota</taxon>
        <taxon>Chitinophagia</taxon>
        <taxon>Chitinophagales</taxon>
        <taxon>Chitinophagaceae</taxon>
        <taxon>Segetibacter</taxon>
    </lineage>
</organism>
<sequence length="59" mass="7056">MFRYLICMKVEEHIRVDSFLKHSDERYEDTLYSFNFFDSDIQLIFTTTLISLPGSLPEC</sequence>
<keyword evidence="2" id="KW-1185">Reference proteome</keyword>
<accession>A0A512B6R5</accession>
<gene>
    <name evidence="1" type="ORF">SAE01_01460</name>
</gene>
<dbReference type="Proteomes" id="UP000321513">
    <property type="component" value="Unassembled WGS sequence"/>
</dbReference>
<proteinExistence type="predicted"/>
<evidence type="ECO:0000313" key="1">
    <source>
        <dbReference type="EMBL" id="GEO07650.1"/>
    </source>
</evidence>
<dbReference type="EMBL" id="BJYT01000001">
    <property type="protein sequence ID" value="GEO07650.1"/>
    <property type="molecule type" value="Genomic_DNA"/>
</dbReference>
<name>A0A512B6R5_9BACT</name>
<reference evidence="1 2" key="1">
    <citation type="submission" date="2019-07" db="EMBL/GenBank/DDBJ databases">
        <title>Whole genome shotgun sequence of Segetibacter aerophilus NBRC 106135.</title>
        <authorList>
            <person name="Hosoyama A."/>
            <person name="Uohara A."/>
            <person name="Ohji S."/>
            <person name="Ichikawa N."/>
        </authorList>
    </citation>
    <scope>NUCLEOTIDE SEQUENCE [LARGE SCALE GENOMIC DNA]</scope>
    <source>
        <strain evidence="1 2">NBRC 106135</strain>
    </source>
</reference>
<evidence type="ECO:0000313" key="2">
    <source>
        <dbReference type="Proteomes" id="UP000321513"/>
    </source>
</evidence>
<comment type="caution">
    <text evidence="1">The sequence shown here is derived from an EMBL/GenBank/DDBJ whole genome shotgun (WGS) entry which is preliminary data.</text>
</comment>
<protein>
    <submittedName>
        <fullName evidence="1">Uncharacterized protein</fullName>
    </submittedName>
</protein>
<dbReference type="AlphaFoldDB" id="A0A512B6R5"/>